<keyword evidence="9" id="KW-0413">Isomerase</keyword>
<comment type="subunit">
    <text evidence="4">Homodimer.</text>
</comment>
<keyword evidence="7" id="KW-0408">Iron</keyword>
<dbReference type="GO" id="GO:0046872">
    <property type="term" value="F:metal ion binding"/>
    <property type="evidence" value="ECO:0007669"/>
    <property type="project" value="UniProtKB-KW"/>
</dbReference>
<evidence type="ECO:0000256" key="5">
    <source>
        <dbReference type="ARBA" id="ARBA00022723"/>
    </source>
</evidence>
<evidence type="ECO:0000256" key="6">
    <source>
        <dbReference type="ARBA" id="ARBA00022833"/>
    </source>
</evidence>
<keyword evidence="8" id="KW-0464">Manganese</keyword>
<dbReference type="SUPFAM" id="SSF51366">
    <property type="entry name" value="Ribulose-phoshate binding barrel"/>
    <property type="match status" value="1"/>
</dbReference>
<keyword evidence="5" id="KW-0479">Metal-binding</keyword>
<dbReference type="Gene3D" id="3.20.20.70">
    <property type="entry name" value="Aldolase class I"/>
    <property type="match status" value="1"/>
</dbReference>
<dbReference type="PANTHER" id="PTHR11749">
    <property type="entry name" value="RIBULOSE-5-PHOSPHATE-3-EPIMERASE"/>
    <property type="match status" value="1"/>
</dbReference>
<dbReference type="FunFam" id="3.20.20.70:FF:000191">
    <property type="entry name" value="ribulose-phosphate 3-epimerase isoform X2"/>
    <property type="match status" value="1"/>
</dbReference>
<evidence type="ECO:0000256" key="8">
    <source>
        <dbReference type="ARBA" id="ARBA00023211"/>
    </source>
</evidence>
<comment type="cofactor">
    <cofactor evidence="2">
        <name>Zn(2+)</name>
        <dbReference type="ChEBI" id="CHEBI:29105"/>
    </cofactor>
</comment>
<comment type="cofactor">
    <cofactor evidence="3">
        <name>Fe(2+)</name>
        <dbReference type="ChEBI" id="CHEBI:29033"/>
    </cofactor>
</comment>
<evidence type="ECO:0000313" key="11">
    <source>
        <dbReference type="EMBL" id="PIW74600.1"/>
    </source>
</evidence>
<name>A0A2M7IDK5_9BACT</name>
<evidence type="ECO:0000256" key="9">
    <source>
        <dbReference type="ARBA" id="ARBA00023235"/>
    </source>
</evidence>
<dbReference type="AlphaFoldDB" id="A0A2M7IDK5"/>
<comment type="caution">
    <text evidence="11">The sequence shown here is derived from an EMBL/GenBank/DDBJ whole genome shotgun (WGS) entry which is preliminary data.</text>
</comment>
<comment type="cofactor">
    <cofactor evidence="1">
        <name>Mn(2+)</name>
        <dbReference type="ChEBI" id="CHEBI:29035"/>
    </cofactor>
</comment>
<dbReference type="Pfam" id="PF00834">
    <property type="entry name" value="Ribul_P_3_epim"/>
    <property type="match status" value="1"/>
</dbReference>
<keyword evidence="6" id="KW-0862">Zinc</keyword>
<proteinExistence type="predicted"/>
<evidence type="ECO:0000256" key="2">
    <source>
        <dbReference type="ARBA" id="ARBA00001947"/>
    </source>
</evidence>
<dbReference type="GO" id="GO:1901135">
    <property type="term" value="P:carbohydrate derivative metabolic process"/>
    <property type="evidence" value="ECO:0007669"/>
    <property type="project" value="UniProtKB-ARBA"/>
</dbReference>
<dbReference type="CDD" id="cd00429">
    <property type="entry name" value="RPE"/>
    <property type="match status" value="1"/>
</dbReference>
<accession>A0A2M7IDK5</accession>
<evidence type="ECO:0000256" key="3">
    <source>
        <dbReference type="ARBA" id="ARBA00001954"/>
    </source>
</evidence>
<protein>
    <submittedName>
        <fullName evidence="11">Ribulose-phosphate 3-epimerase</fullName>
    </submittedName>
</protein>
<dbReference type="InterPro" id="IPR000056">
    <property type="entry name" value="Ribul_P_3_epim-like"/>
</dbReference>
<gene>
    <name evidence="11" type="ORF">CO003_01890</name>
</gene>
<sequence>MIEVIPAIIAQNFQELEEKIRKVESYVDGVQLDIMDGKFVDNYTWPYAKPGKNNPAELRNLKTKLNLEVHLMVEKPEEAIEDWINSGVKKVIFHFESSRKIREIIRKLRSAGIMAGLAINPETPIEILDEYVSDLDEVLIMTVEPGKSGQGLLPETLAKIQKLRQSYPNLKIGADGGVNLNTAPEIVRAGANILTVGSAIFNSNDIGRTIKELKHHKYLKIKEKNE</sequence>
<evidence type="ECO:0000256" key="10">
    <source>
        <dbReference type="ARBA" id="ARBA00023277"/>
    </source>
</evidence>
<dbReference type="Proteomes" id="UP000231673">
    <property type="component" value="Unassembled WGS sequence"/>
</dbReference>
<dbReference type="GO" id="GO:0016857">
    <property type="term" value="F:racemase and epimerase activity, acting on carbohydrates and derivatives"/>
    <property type="evidence" value="ECO:0007669"/>
    <property type="project" value="InterPro"/>
</dbReference>
<evidence type="ECO:0000256" key="1">
    <source>
        <dbReference type="ARBA" id="ARBA00001936"/>
    </source>
</evidence>
<evidence type="ECO:0000313" key="12">
    <source>
        <dbReference type="Proteomes" id="UP000231673"/>
    </source>
</evidence>
<dbReference type="NCBIfam" id="NF004076">
    <property type="entry name" value="PRK05581.1-4"/>
    <property type="match status" value="1"/>
</dbReference>
<dbReference type="InterPro" id="IPR013785">
    <property type="entry name" value="Aldolase_TIM"/>
</dbReference>
<dbReference type="InterPro" id="IPR011060">
    <property type="entry name" value="RibuloseP-bd_barrel"/>
</dbReference>
<dbReference type="GO" id="GO:0006091">
    <property type="term" value="P:generation of precursor metabolites and energy"/>
    <property type="evidence" value="ECO:0007669"/>
    <property type="project" value="UniProtKB-ARBA"/>
</dbReference>
<dbReference type="GO" id="GO:0005975">
    <property type="term" value="P:carbohydrate metabolic process"/>
    <property type="evidence" value="ECO:0007669"/>
    <property type="project" value="InterPro"/>
</dbReference>
<evidence type="ECO:0000256" key="4">
    <source>
        <dbReference type="ARBA" id="ARBA00011738"/>
    </source>
</evidence>
<reference evidence="12" key="1">
    <citation type="submission" date="2017-09" db="EMBL/GenBank/DDBJ databases">
        <title>Depth-based differentiation of microbial function through sediment-hosted aquifers and enrichment of novel symbionts in the deep terrestrial subsurface.</title>
        <authorList>
            <person name="Probst A.J."/>
            <person name="Ladd B."/>
            <person name="Jarett J.K."/>
            <person name="Geller-Mcgrath D.E."/>
            <person name="Sieber C.M.K."/>
            <person name="Emerson J.B."/>
            <person name="Anantharaman K."/>
            <person name="Thomas B.C."/>
            <person name="Malmstrom R."/>
            <person name="Stieglmeier M."/>
            <person name="Klingl A."/>
            <person name="Woyke T."/>
            <person name="Ryan C.M."/>
            <person name="Banfield J.F."/>
        </authorList>
    </citation>
    <scope>NUCLEOTIDE SEQUENCE [LARGE SCALE GENOMIC DNA]</scope>
</reference>
<dbReference type="EMBL" id="PFGW01000038">
    <property type="protein sequence ID" value="PIW74600.1"/>
    <property type="molecule type" value="Genomic_DNA"/>
</dbReference>
<dbReference type="GO" id="GO:0006163">
    <property type="term" value="P:purine nucleotide metabolic process"/>
    <property type="evidence" value="ECO:0007669"/>
    <property type="project" value="UniProtKB-ARBA"/>
</dbReference>
<keyword evidence="10" id="KW-0119">Carbohydrate metabolism</keyword>
<dbReference type="GO" id="GO:0046496">
    <property type="term" value="P:nicotinamide nucleotide metabolic process"/>
    <property type="evidence" value="ECO:0007669"/>
    <property type="project" value="UniProtKB-ARBA"/>
</dbReference>
<organism evidence="11 12">
    <name type="scientific">Candidatus Portnoybacteria bacterium CG_4_8_14_3_um_filter_44_15</name>
    <dbReference type="NCBI Taxonomy" id="1974803"/>
    <lineage>
        <taxon>Bacteria</taxon>
        <taxon>Candidatus Portnoyibacteriota</taxon>
    </lineage>
</organism>
<evidence type="ECO:0000256" key="7">
    <source>
        <dbReference type="ARBA" id="ARBA00023004"/>
    </source>
</evidence>